<evidence type="ECO:0000259" key="6">
    <source>
        <dbReference type="Pfam" id="PF00732"/>
    </source>
</evidence>
<accession>A0A6N9HQS9</accession>
<dbReference type="GO" id="GO:0016614">
    <property type="term" value="F:oxidoreductase activity, acting on CH-OH group of donors"/>
    <property type="evidence" value="ECO:0007669"/>
    <property type="project" value="InterPro"/>
</dbReference>
<feature type="domain" description="Glucose-methanol-choline oxidoreductase N-terminal" evidence="6">
    <location>
        <begin position="210"/>
        <end position="315"/>
    </location>
</feature>
<feature type="domain" description="Glucose-methanol-choline oxidoreductase C-terminal" evidence="7">
    <location>
        <begin position="413"/>
        <end position="524"/>
    </location>
</feature>
<keyword evidence="5" id="KW-0560">Oxidoreductase</keyword>
<name>A0A6N9HQS9_9BURK</name>
<evidence type="ECO:0000313" key="8">
    <source>
        <dbReference type="EMBL" id="MYN05212.1"/>
    </source>
</evidence>
<comment type="caution">
    <text evidence="8">The sequence shown here is derived from an EMBL/GenBank/DDBJ whole genome shotgun (WGS) entry which is preliminary data.</text>
</comment>
<dbReference type="GO" id="GO:0050660">
    <property type="term" value="F:flavin adenine dinucleotide binding"/>
    <property type="evidence" value="ECO:0007669"/>
    <property type="project" value="InterPro"/>
</dbReference>
<dbReference type="EMBL" id="WWCJ01000026">
    <property type="protein sequence ID" value="MYN05212.1"/>
    <property type="molecule type" value="Genomic_DNA"/>
</dbReference>
<sequence>MEWDAIIIGTGMGGAPLGYALARAGQRVLFLEKGRSPQQPGTLANSYAESHFPTPAAPAPEHRATLQRAGRYSDTVRTNAGPRTQHFVPFIGSGGGGSSALYGMVLERFFPADFAPRAQHPQAADAALPAAWPISYAELEPFYAQAEALFRVRGTPDPLRAGGAAGWASHFKTPPPLTPAAGELFDFFAGRALHPYRVPLACEFVPGCSACQGYLCDRQCKNDAGRICLQPALAEHGATLMDECEVLRLDATRSAVTGVVCEQRGQRLTLRGKRVFLAAGALETPRLLLQSASPHWPHGLANDSGLVGRNLMRHHIDLYVIKPKTPAGFDNRQKEFGFNDFYQHGAMKLGSVQSFGRLPPVPVLAASMADDVRQGPLPWLAPLFKLAQPLLQPVLRQFVEQRLVLASTLEDLPYADNRVTPAEGDARLAIDYRVRPHDAARIAAMRRLMRDALKPYAYDLVKQADNNQRIAHACGTCRFGDDPGSSVLDANNRAHGLSNLYVVDASFFPSSGGTNPSLTIAANALRVAQHIVAQPIN</sequence>
<comment type="similarity">
    <text evidence="2">Belongs to the GMC oxidoreductase family.</text>
</comment>
<dbReference type="Pfam" id="PF00732">
    <property type="entry name" value="GMC_oxred_N"/>
    <property type="match status" value="1"/>
</dbReference>
<evidence type="ECO:0000256" key="5">
    <source>
        <dbReference type="ARBA" id="ARBA00023002"/>
    </source>
</evidence>
<dbReference type="InterPro" id="IPR051473">
    <property type="entry name" value="P2Ox-like"/>
</dbReference>
<evidence type="ECO:0000256" key="1">
    <source>
        <dbReference type="ARBA" id="ARBA00001974"/>
    </source>
</evidence>
<evidence type="ECO:0000259" key="7">
    <source>
        <dbReference type="Pfam" id="PF05199"/>
    </source>
</evidence>
<evidence type="ECO:0000256" key="2">
    <source>
        <dbReference type="ARBA" id="ARBA00010790"/>
    </source>
</evidence>
<comment type="cofactor">
    <cofactor evidence="1">
        <name>FAD</name>
        <dbReference type="ChEBI" id="CHEBI:57692"/>
    </cofactor>
</comment>
<keyword evidence="4" id="KW-0274">FAD</keyword>
<dbReference type="AlphaFoldDB" id="A0A6N9HQS9"/>
<organism evidence="8 9">
    <name type="scientific">Pseudoduganella guangdongensis</name>
    <dbReference type="NCBI Taxonomy" id="2692179"/>
    <lineage>
        <taxon>Bacteria</taxon>
        <taxon>Pseudomonadati</taxon>
        <taxon>Pseudomonadota</taxon>
        <taxon>Betaproteobacteria</taxon>
        <taxon>Burkholderiales</taxon>
        <taxon>Oxalobacteraceae</taxon>
        <taxon>Telluria group</taxon>
        <taxon>Pseudoduganella</taxon>
    </lineage>
</organism>
<dbReference type="PANTHER" id="PTHR42784">
    <property type="entry name" value="PYRANOSE 2-OXIDASE"/>
    <property type="match status" value="1"/>
</dbReference>
<dbReference type="Pfam" id="PF05199">
    <property type="entry name" value="GMC_oxred_C"/>
    <property type="match status" value="1"/>
</dbReference>
<dbReference type="RefSeq" id="WP_161028159.1">
    <property type="nucleotide sequence ID" value="NZ_WWCJ01000026.1"/>
</dbReference>
<evidence type="ECO:0000256" key="4">
    <source>
        <dbReference type="ARBA" id="ARBA00022827"/>
    </source>
</evidence>
<dbReference type="PANTHER" id="PTHR42784:SF1">
    <property type="entry name" value="PYRANOSE 2-OXIDASE"/>
    <property type="match status" value="1"/>
</dbReference>
<dbReference type="Proteomes" id="UP000448575">
    <property type="component" value="Unassembled WGS sequence"/>
</dbReference>
<proteinExistence type="inferred from homology"/>
<dbReference type="Gene3D" id="3.50.50.60">
    <property type="entry name" value="FAD/NAD(P)-binding domain"/>
    <property type="match status" value="2"/>
</dbReference>
<dbReference type="SUPFAM" id="SSF51905">
    <property type="entry name" value="FAD/NAD(P)-binding domain"/>
    <property type="match status" value="1"/>
</dbReference>
<gene>
    <name evidence="8" type="ORF">GTP41_24255</name>
</gene>
<evidence type="ECO:0000256" key="3">
    <source>
        <dbReference type="ARBA" id="ARBA00022630"/>
    </source>
</evidence>
<dbReference type="InterPro" id="IPR000172">
    <property type="entry name" value="GMC_OxRdtase_N"/>
</dbReference>
<dbReference type="InterPro" id="IPR007867">
    <property type="entry name" value="GMC_OxRtase_C"/>
</dbReference>
<reference evidence="8 9" key="1">
    <citation type="submission" date="2019-12" db="EMBL/GenBank/DDBJ databases">
        <title>Novel species isolated from a subtropical stream in China.</title>
        <authorList>
            <person name="Lu H."/>
        </authorList>
    </citation>
    <scope>NUCLEOTIDE SEQUENCE [LARGE SCALE GENOMIC DNA]</scope>
    <source>
        <strain evidence="8 9">DS3</strain>
    </source>
</reference>
<keyword evidence="3" id="KW-0285">Flavoprotein</keyword>
<keyword evidence="9" id="KW-1185">Reference proteome</keyword>
<evidence type="ECO:0000313" key="9">
    <source>
        <dbReference type="Proteomes" id="UP000448575"/>
    </source>
</evidence>
<protein>
    <submittedName>
        <fullName evidence="8">Glucose-methanol-choline oxidoreductase</fullName>
    </submittedName>
</protein>
<dbReference type="InterPro" id="IPR036188">
    <property type="entry name" value="FAD/NAD-bd_sf"/>
</dbReference>